<name>A0A645EL25_9ZZZZ</name>
<evidence type="ECO:0000313" key="2">
    <source>
        <dbReference type="EMBL" id="MPN02030.1"/>
    </source>
</evidence>
<sequence>MLQQLRFCNPEVRPFLLGALFVPVPYADRPVPPDPDHQVREGHAVVPEGEGLRAPGDDLGVGDHEGSLPQVQGDEPLRDADLGGGDPPAEAVLLPEELKGLPEILHLLFQQGIGKILHGSAFPPQKRVAEYQDRSFHHHASILWKNLFEQFVVDSAVPFGEAAENDFFNGGIFL</sequence>
<feature type="compositionally biased region" description="Basic and acidic residues" evidence="1">
    <location>
        <begin position="34"/>
        <end position="43"/>
    </location>
</feature>
<dbReference type="AlphaFoldDB" id="A0A645EL25"/>
<protein>
    <submittedName>
        <fullName evidence="2">Uncharacterized protein</fullName>
    </submittedName>
</protein>
<feature type="region of interest" description="Disordered" evidence="1">
    <location>
        <begin position="32"/>
        <end position="86"/>
    </location>
</feature>
<comment type="caution">
    <text evidence="2">The sequence shown here is derived from an EMBL/GenBank/DDBJ whole genome shotgun (WGS) entry which is preliminary data.</text>
</comment>
<organism evidence="2">
    <name type="scientific">bioreactor metagenome</name>
    <dbReference type="NCBI Taxonomy" id="1076179"/>
    <lineage>
        <taxon>unclassified sequences</taxon>
        <taxon>metagenomes</taxon>
        <taxon>ecological metagenomes</taxon>
    </lineage>
</organism>
<reference evidence="2" key="1">
    <citation type="submission" date="2019-08" db="EMBL/GenBank/DDBJ databases">
        <authorList>
            <person name="Kucharzyk K."/>
            <person name="Murdoch R.W."/>
            <person name="Higgins S."/>
            <person name="Loffler F."/>
        </authorList>
    </citation>
    <scope>NUCLEOTIDE SEQUENCE</scope>
</reference>
<evidence type="ECO:0000256" key="1">
    <source>
        <dbReference type="SAM" id="MobiDB-lite"/>
    </source>
</evidence>
<dbReference type="EMBL" id="VSSQ01047992">
    <property type="protein sequence ID" value="MPN02030.1"/>
    <property type="molecule type" value="Genomic_DNA"/>
</dbReference>
<gene>
    <name evidence="2" type="ORF">SDC9_149243</name>
</gene>
<accession>A0A645EL25</accession>
<proteinExistence type="predicted"/>